<evidence type="ECO:0000313" key="2">
    <source>
        <dbReference type="Proteomes" id="UP001060085"/>
    </source>
</evidence>
<sequence>MTEELKPNGHQNCKWTVSSGNAASRHRKREESSGGAAESEGNQRVLKTPKDRELHRKRSNSINKKTEENGSPTDGPGSQPEPLGHPLIQSRK</sequence>
<reference evidence="2" key="1">
    <citation type="journal article" date="2023" name="Nat. Plants">
        <title>Single-cell RNA sequencing provides a high-resolution roadmap for understanding the multicellular compartmentation of specialized metabolism.</title>
        <authorList>
            <person name="Sun S."/>
            <person name="Shen X."/>
            <person name="Li Y."/>
            <person name="Li Y."/>
            <person name="Wang S."/>
            <person name="Li R."/>
            <person name="Zhang H."/>
            <person name="Shen G."/>
            <person name="Guo B."/>
            <person name="Wei J."/>
            <person name="Xu J."/>
            <person name="St-Pierre B."/>
            <person name="Chen S."/>
            <person name="Sun C."/>
        </authorList>
    </citation>
    <scope>NUCLEOTIDE SEQUENCE [LARGE SCALE GENOMIC DNA]</scope>
</reference>
<dbReference type="EMBL" id="CM044703">
    <property type="protein sequence ID" value="KAI5673597.1"/>
    <property type="molecule type" value="Genomic_DNA"/>
</dbReference>
<comment type="caution">
    <text evidence="1">The sequence shown here is derived from an EMBL/GenBank/DDBJ whole genome shotgun (WGS) entry which is preliminary data.</text>
</comment>
<keyword evidence="2" id="KW-1185">Reference proteome</keyword>
<dbReference type="Proteomes" id="UP001060085">
    <property type="component" value="Linkage Group LG03"/>
</dbReference>
<proteinExistence type="predicted"/>
<evidence type="ECO:0000313" key="1">
    <source>
        <dbReference type="EMBL" id="KAI5673597.1"/>
    </source>
</evidence>
<gene>
    <name evidence="1" type="ORF">M9H77_13961</name>
</gene>
<protein>
    <submittedName>
        <fullName evidence="1">Uncharacterized protein</fullName>
    </submittedName>
</protein>
<organism evidence="1 2">
    <name type="scientific">Catharanthus roseus</name>
    <name type="common">Madagascar periwinkle</name>
    <name type="synonym">Vinca rosea</name>
    <dbReference type="NCBI Taxonomy" id="4058"/>
    <lineage>
        <taxon>Eukaryota</taxon>
        <taxon>Viridiplantae</taxon>
        <taxon>Streptophyta</taxon>
        <taxon>Embryophyta</taxon>
        <taxon>Tracheophyta</taxon>
        <taxon>Spermatophyta</taxon>
        <taxon>Magnoliopsida</taxon>
        <taxon>eudicotyledons</taxon>
        <taxon>Gunneridae</taxon>
        <taxon>Pentapetalae</taxon>
        <taxon>asterids</taxon>
        <taxon>lamiids</taxon>
        <taxon>Gentianales</taxon>
        <taxon>Apocynaceae</taxon>
        <taxon>Rauvolfioideae</taxon>
        <taxon>Vinceae</taxon>
        <taxon>Catharanthinae</taxon>
        <taxon>Catharanthus</taxon>
    </lineage>
</organism>
<name>A0ACC0BLN7_CATRO</name>
<accession>A0ACC0BLN7</accession>